<dbReference type="OrthoDB" id="661148at2759"/>
<comment type="caution">
    <text evidence="3">The sequence shown here is derived from an EMBL/GenBank/DDBJ whole genome shotgun (WGS) entry which is preliminary data.</text>
</comment>
<feature type="region of interest" description="Disordered" evidence="1">
    <location>
        <begin position="154"/>
        <end position="195"/>
    </location>
</feature>
<gene>
    <name evidence="3" type="ORF">MSAN_02147700</name>
</gene>
<dbReference type="InterPro" id="IPR053793">
    <property type="entry name" value="PB1-like"/>
</dbReference>
<dbReference type="PROSITE" id="PS51745">
    <property type="entry name" value="PB1"/>
    <property type="match status" value="1"/>
</dbReference>
<feature type="region of interest" description="Disordered" evidence="1">
    <location>
        <begin position="356"/>
        <end position="506"/>
    </location>
</feature>
<evidence type="ECO:0000256" key="1">
    <source>
        <dbReference type="SAM" id="MobiDB-lite"/>
    </source>
</evidence>
<dbReference type="EMBL" id="JACAZH010000031">
    <property type="protein sequence ID" value="KAF7339339.1"/>
    <property type="molecule type" value="Genomic_DNA"/>
</dbReference>
<feature type="compositionally biased region" description="Pro residues" evidence="1">
    <location>
        <begin position="408"/>
        <end position="425"/>
    </location>
</feature>
<dbReference type="SUPFAM" id="SSF54277">
    <property type="entry name" value="CAD &amp; PB1 domains"/>
    <property type="match status" value="1"/>
</dbReference>
<keyword evidence="4" id="KW-1185">Reference proteome</keyword>
<dbReference type="AlphaFoldDB" id="A0A8H7CIW3"/>
<dbReference type="SMART" id="SM00666">
    <property type="entry name" value="PB1"/>
    <property type="match status" value="1"/>
</dbReference>
<evidence type="ECO:0000313" key="4">
    <source>
        <dbReference type="Proteomes" id="UP000623467"/>
    </source>
</evidence>
<sequence length="691" mass="74176">MSTKFKLSKQDGLTRRVAFSSQPSWNTLSARVHTLFGIPIDRVAVSYIDSDNDEVTLSSEDELRDYYQAFPNGGEDAIKFLVHDLSRNEKSLPETPRSTFFRDTFGNVAKEGLPFDIEDDWQRLPPLSAMFVPPAVASDSPHAFIQVVGSDINDVESSSDESDSTTDFGNVTSTLDKGKAKAVDPSPAPSVVPSMTSEDPILFETKAKSPIPPSSRSTATPVPASVPAPEVKVVKEEPVAANAEATATVEDPTDPPLPTMDPQPLLTNDVAALLSTLANVVSAHPELSEGLRNIIQNATNGVYWDSHRAAMSQAASEFMQSTGDAAHQAEEQAGQRVAAAMGSLFRSFSQVLGSANGAPTETSADGLGTPWRTSTPTGEQDSAAPFWHGPGRGGWGGRRGGRRSWGFFPPPPPPGAPFPPPPPGGFFPGGGPLPGGPLPWWGRPHGHPHRHGPHHPPPPTRASSPTWAPAPRQALPPPPGPPPRHPGRRLRRNPPTRSKSTPQELRAQVEAAKLLYKAEKERYRAEREERRASRDARIASNDMFAGAQPLVDTSTPEKAAEASATKPAVLVSAGNPKVGYPPLEMYSVPHRSNTLQRNEPPTGSPNVSLRFVFSLRLLNSRLITVLQMGITDKAHPSLPAKIKEQLPEGNVSEDVENNIVSTLVEELLFMSPKPAASGSALRDTELPGAWP</sequence>
<dbReference type="Proteomes" id="UP000623467">
    <property type="component" value="Unassembled WGS sequence"/>
</dbReference>
<feature type="compositionally biased region" description="Polar residues" evidence="1">
    <location>
        <begin position="371"/>
        <end position="380"/>
    </location>
</feature>
<feature type="compositionally biased region" description="Low complexity" evidence="1">
    <location>
        <begin position="183"/>
        <end position="194"/>
    </location>
</feature>
<feature type="region of interest" description="Disordered" evidence="1">
    <location>
        <begin position="206"/>
        <end position="225"/>
    </location>
</feature>
<dbReference type="InterPro" id="IPR000270">
    <property type="entry name" value="PB1_dom"/>
</dbReference>
<evidence type="ECO:0000259" key="2">
    <source>
        <dbReference type="PROSITE" id="PS51745"/>
    </source>
</evidence>
<accession>A0A8H7CIW3</accession>
<feature type="region of interest" description="Disordered" evidence="1">
    <location>
        <begin position="521"/>
        <end position="540"/>
    </location>
</feature>
<feature type="compositionally biased region" description="Basic residues" evidence="1">
    <location>
        <begin position="444"/>
        <end position="454"/>
    </location>
</feature>
<name>A0A8H7CIW3_9AGAR</name>
<evidence type="ECO:0000313" key="3">
    <source>
        <dbReference type="EMBL" id="KAF7339339.1"/>
    </source>
</evidence>
<feature type="compositionally biased region" description="Basic and acidic residues" evidence="1">
    <location>
        <begin position="521"/>
        <end position="537"/>
    </location>
</feature>
<proteinExistence type="predicted"/>
<dbReference type="Pfam" id="PF00564">
    <property type="entry name" value="PB1"/>
    <property type="match status" value="1"/>
</dbReference>
<feature type="domain" description="PB1" evidence="2">
    <location>
        <begin position="1"/>
        <end position="85"/>
    </location>
</feature>
<organism evidence="3 4">
    <name type="scientific">Mycena sanguinolenta</name>
    <dbReference type="NCBI Taxonomy" id="230812"/>
    <lineage>
        <taxon>Eukaryota</taxon>
        <taxon>Fungi</taxon>
        <taxon>Dikarya</taxon>
        <taxon>Basidiomycota</taxon>
        <taxon>Agaricomycotina</taxon>
        <taxon>Agaricomycetes</taxon>
        <taxon>Agaricomycetidae</taxon>
        <taxon>Agaricales</taxon>
        <taxon>Marasmiineae</taxon>
        <taxon>Mycenaceae</taxon>
        <taxon>Mycena</taxon>
    </lineage>
</organism>
<dbReference type="Gene3D" id="3.10.20.90">
    <property type="entry name" value="Phosphatidylinositol 3-kinase Catalytic Subunit, Chain A, domain 1"/>
    <property type="match status" value="1"/>
</dbReference>
<feature type="compositionally biased region" description="Pro residues" evidence="1">
    <location>
        <begin position="474"/>
        <end position="484"/>
    </location>
</feature>
<protein>
    <submittedName>
        <fullName evidence="3">F-box domain-containing protein</fullName>
    </submittedName>
</protein>
<feature type="compositionally biased region" description="Acidic residues" evidence="1">
    <location>
        <begin position="154"/>
        <end position="164"/>
    </location>
</feature>
<feature type="compositionally biased region" description="Basic residues" evidence="1">
    <location>
        <begin position="485"/>
        <end position="494"/>
    </location>
</feature>
<reference evidence="3" key="1">
    <citation type="submission" date="2020-05" db="EMBL/GenBank/DDBJ databases">
        <title>Mycena genomes resolve the evolution of fungal bioluminescence.</title>
        <authorList>
            <person name="Tsai I.J."/>
        </authorList>
    </citation>
    <scope>NUCLEOTIDE SEQUENCE</scope>
    <source>
        <strain evidence="3">160909Yilan</strain>
    </source>
</reference>
<feature type="compositionally biased region" description="Low complexity" evidence="1">
    <location>
        <begin position="461"/>
        <end position="473"/>
    </location>
</feature>